<dbReference type="SMART" id="SM00369">
    <property type="entry name" value="LRR_TYP"/>
    <property type="match status" value="7"/>
</dbReference>
<keyword evidence="11 15" id="KW-1133">Transmembrane helix</keyword>
<comment type="similarity">
    <text evidence="2">Belongs to the protein kinase superfamily. Ser/Thr protein kinase family.</text>
</comment>
<evidence type="ECO:0000259" key="17">
    <source>
        <dbReference type="PROSITE" id="PS50011"/>
    </source>
</evidence>
<dbReference type="InterPro" id="IPR017441">
    <property type="entry name" value="Protein_kinase_ATP_BS"/>
</dbReference>
<dbReference type="PANTHER" id="PTHR48056">
    <property type="entry name" value="LRR RECEPTOR-LIKE SERINE/THREONINE-PROTEIN KINASE-RELATED"/>
    <property type="match status" value="1"/>
</dbReference>
<dbReference type="InterPro" id="IPR050647">
    <property type="entry name" value="Plant_LRR-RLKs"/>
</dbReference>
<dbReference type="FunFam" id="3.80.10.10:FF:000077">
    <property type="entry name" value="LRR receptor-like serine/threonine-protein kinase ERL1"/>
    <property type="match status" value="1"/>
</dbReference>
<comment type="caution">
    <text evidence="18">The sequence shown here is derived from an EMBL/GenBank/DDBJ whole genome shotgun (WGS) entry which is preliminary data.</text>
</comment>
<dbReference type="InterPro" id="IPR032675">
    <property type="entry name" value="LRR_dom_sf"/>
</dbReference>
<dbReference type="AlphaFoldDB" id="A0A9N7RAZ1"/>
<dbReference type="InterPro" id="IPR013210">
    <property type="entry name" value="LRR_N_plant-typ"/>
</dbReference>
<dbReference type="CDD" id="cd14066">
    <property type="entry name" value="STKc_IRAK"/>
    <property type="match status" value="1"/>
</dbReference>
<dbReference type="Pfam" id="PF08263">
    <property type="entry name" value="LRRNT_2"/>
    <property type="match status" value="1"/>
</dbReference>
<dbReference type="PROSITE" id="PS00107">
    <property type="entry name" value="PROTEIN_KINASE_ATP"/>
    <property type="match status" value="1"/>
</dbReference>
<evidence type="ECO:0000256" key="3">
    <source>
        <dbReference type="ARBA" id="ARBA00022614"/>
    </source>
</evidence>
<evidence type="ECO:0000256" key="12">
    <source>
        <dbReference type="ARBA" id="ARBA00023136"/>
    </source>
</evidence>
<keyword evidence="5 15" id="KW-0812">Transmembrane</keyword>
<dbReference type="InterPro" id="IPR008271">
    <property type="entry name" value="Ser/Thr_kinase_AS"/>
</dbReference>
<evidence type="ECO:0000256" key="15">
    <source>
        <dbReference type="SAM" id="Phobius"/>
    </source>
</evidence>
<dbReference type="FunFam" id="3.80.10.10:FF:000221">
    <property type="entry name" value="Leucine-rich repeat receptor-like protein kinase PXL1"/>
    <property type="match status" value="1"/>
</dbReference>
<evidence type="ECO:0000256" key="13">
    <source>
        <dbReference type="ARBA" id="ARBA00023180"/>
    </source>
</evidence>
<feature type="binding site" evidence="14">
    <location>
        <position position="724"/>
    </location>
    <ligand>
        <name>ATP</name>
        <dbReference type="ChEBI" id="CHEBI:30616"/>
    </ligand>
</feature>
<accession>A0A9N7RAZ1</accession>
<evidence type="ECO:0000313" key="18">
    <source>
        <dbReference type="EMBL" id="CAA0821312.1"/>
    </source>
</evidence>
<dbReference type="GO" id="GO:0016020">
    <property type="term" value="C:membrane"/>
    <property type="evidence" value="ECO:0007669"/>
    <property type="project" value="UniProtKB-SubCell"/>
</dbReference>
<dbReference type="Gene3D" id="1.10.510.10">
    <property type="entry name" value="Transferase(Phosphotransferase) domain 1"/>
    <property type="match status" value="1"/>
</dbReference>
<dbReference type="InterPro" id="IPR011009">
    <property type="entry name" value="Kinase-like_dom_sf"/>
</dbReference>
<dbReference type="EMBL" id="CACSLK010020742">
    <property type="protein sequence ID" value="CAA0821312.1"/>
    <property type="molecule type" value="Genomic_DNA"/>
</dbReference>
<dbReference type="InterPro" id="IPR055414">
    <property type="entry name" value="LRR_R13L4/SHOC2-like"/>
</dbReference>
<dbReference type="InterPro" id="IPR001611">
    <property type="entry name" value="Leu-rich_rpt"/>
</dbReference>
<reference evidence="18" key="1">
    <citation type="submission" date="2019-12" db="EMBL/GenBank/DDBJ databases">
        <authorList>
            <person name="Scholes J."/>
        </authorList>
    </citation>
    <scope>NUCLEOTIDE SEQUENCE</scope>
</reference>
<protein>
    <submittedName>
        <fullName evidence="18">Protein kinase family protein with leucine-rich repeat domain</fullName>
    </submittedName>
</protein>
<dbReference type="PROSITE" id="PS50011">
    <property type="entry name" value="PROTEIN_KINASE_DOM"/>
    <property type="match status" value="1"/>
</dbReference>
<feature type="chain" id="PRO_5040269652" evidence="16">
    <location>
        <begin position="30"/>
        <end position="1026"/>
    </location>
</feature>
<keyword evidence="4" id="KW-0808">Transferase</keyword>
<evidence type="ECO:0000256" key="5">
    <source>
        <dbReference type="ARBA" id="ARBA00022692"/>
    </source>
</evidence>
<keyword evidence="8 14" id="KW-0547">Nucleotide-binding</keyword>
<keyword evidence="3" id="KW-0433">Leucine-rich repeat</keyword>
<evidence type="ECO:0000256" key="2">
    <source>
        <dbReference type="ARBA" id="ARBA00008684"/>
    </source>
</evidence>
<evidence type="ECO:0000256" key="9">
    <source>
        <dbReference type="ARBA" id="ARBA00022777"/>
    </source>
</evidence>
<dbReference type="InterPro" id="IPR003591">
    <property type="entry name" value="Leu-rich_rpt_typical-subtyp"/>
</dbReference>
<evidence type="ECO:0000313" key="19">
    <source>
        <dbReference type="Proteomes" id="UP001153555"/>
    </source>
</evidence>
<dbReference type="SUPFAM" id="SSF56112">
    <property type="entry name" value="Protein kinase-like (PK-like)"/>
    <property type="match status" value="1"/>
</dbReference>
<proteinExistence type="inferred from homology"/>
<dbReference type="Gene3D" id="3.30.200.20">
    <property type="entry name" value="Phosphorylase Kinase, domain 1"/>
    <property type="match status" value="1"/>
</dbReference>
<dbReference type="PROSITE" id="PS00108">
    <property type="entry name" value="PROTEIN_KINASE_ST"/>
    <property type="match status" value="1"/>
</dbReference>
<feature type="domain" description="Protein kinase" evidence="17">
    <location>
        <begin position="695"/>
        <end position="981"/>
    </location>
</feature>
<keyword evidence="6 16" id="KW-0732">Signal</keyword>
<feature type="signal peptide" evidence="16">
    <location>
        <begin position="1"/>
        <end position="29"/>
    </location>
</feature>
<keyword evidence="12 15" id="KW-0472">Membrane</keyword>
<dbReference type="GO" id="GO:0004672">
    <property type="term" value="F:protein kinase activity"/>
    <property type="evidence" value="ECO:0007669"/>
    <property type="project" value="InterPro"/>
</dbReference>
<dbReference type="OrthoDB" id="676979at2759"/>
<evidence type="ECO:0000256" key="6">
    <source>
        <dbReference type="ARBA" id="ARBA00022729"/>
    </source>
</evidence>
<dbReference type="Pfam" id="PF00069">
    <property type="entry name" value="Pkinase"/>
    <property type="match status" value="1"/>
</dbReference>
<dbReference type="Gene3D" id="3.80.10.10">
    <property type="entry name" value="Ribonuclease Inhibitor"/>
    <property type="match status" value="3"/>
</dbReference>
<name>A0A9N7RAZ1_STRHE</name>
<keyword evidence="7" id="KW-0677">Repeat</keyword>
<evidence type="ECO:0000256" key="7">
    <source>
        <dbReference type="ARBA" id="ARBA00022737"/>
    </source>
</evidence>
<evidence type="ECO:0000256" key="4">
    <source>
        <dbReference type="ARBA" id="ARBA00022679"/>
    </source>
</evidence>
<evidence type="ECO:0000256" key="11">
    <source>
        <dbReference type="ARBA" id="ARBA00022989"/>
    </source>
</evidence>
<keyword evidence="10 14" id="KW-0067">ATP-binding</keyword>
<dbReference type="FunFam" id="1.10.510.10:FF:000714">
    <property type="entry name" value="Kinase family with leucine-rich repeat domain-containing protein"/>
    <property type="match status" value="1"/>
</dbReference>
<dbReference type="FunFam" id="3.80.10.10:FF:000041">
    <property type="entry name" value="LRR receptor-like serine/threonine-protein kinase ERECTA"/>
    <property type="match status" value="1"/>
</dbReference>
<dbReference type="GO" id="GO:0005524">
    <property type="term" value="F:ATP binding"/>
    <property type="evidence" value="ECO:0007669"/>
    <property type="project" value="UniProtKB-UniRule"/>
</dbReference>
<keyword evidence="13" id="KW-0325">Glycoprotein</keyword>
<keyword evidence="9 18" id="KW-0418">Kinase</keyword>
<dbReference type="SMART" id="SM00220">
    <property type="entry name" value="S_TKc"/>
    <property type="match status" value="1"/>
</dbReference>
<dbReference type="Proteomes" id="UP001153555">
    <property type="component" value="Unassembled WGS sequence"/>
</dbReference>
<feature type="transmembrane region" description="Helical" evidence="15">
    <location>
        <begin position="638"/>
        <end position="661"/>
    </location>
</feature>
<dbReference type="GO" id="GO:0006952">
    <property type="term" value="P:defense response"/>
    <property type="evidence" value="ECO:0007669"/>
    <property type="project" value="UniProtKB-ARBA"/>
</dbReference>
<dbReference type="FunFam" id="3.80.10.10:FF:000095">
    <property type="entry name" value="LRR receptor-like serine/threonine-protein kinase GSO1"/>
    <property type="match status" value="1"/>
</dbReference>
<evidence type="ECO:0000256" key="16">
    <source>
        <dbReference type="SAM" id="SignalP"/>
    </source>
</evidence>
<evidence type="ECO:0000256" key="8">
    <source>
        <dbReference type="ARBA" id="ARBA00022741"/>
    </source>
</evidence>
<evidence type="ECO:0000256" key="10">
    <source>
        <dbReference type="ARBA" id="ARBA00022840"/>
    </source>
</evidence>
<sequence length="1026" mass="113145">MTKLPFPPAKTHLPLILFLLSLVPLSVISQSHLAERSALLSLKAQWGDPHGLLQSWNDKSLHCDWPGIQCSAAGGAVVALILHNFNLSGGVPDSISSLESLTVLDLGLNYFAGKFPTAVLNLSKLEYLDLSQNYFAGVIPVGIGQLESLRYLDLGANSFTGDVPPAIGNLKQLRTLYLYQNLLNGSYPVEISNLENLETLELAFNRFTPAAIPPEFGRLTKLKVLWMTKANVVGGIPGSFEKLSSLTNLDLSENGMEGPIPAGLFSLKKLSRVYLFYNRFSGSIPPVTGSFGLVDIDLSMNNLTGKIPEDFGKLESLEVLHLYANNMFGEIPQTIGLLPNLKTFRVFKNNLSGILPPEMGNHSRLEAFEVSDNHLTGKLPENLCAGDALIGVIAFSNKLAGKIPESLGTCQTLRSVQVYGNNLSGEIPSGLWSVQNLTSLMLSDNRFSGKLPSKVAPNLSRVEISNNEFSGEIPTEISSWTSLAVFKASNNMLSGLIPKGLTNLSQLITLMLDGNSLSGGLPSEITSWKSLTILNLGRNNLSGEIPPVFASLPHLLDLDLSSNHISGNIPLAFEHLKLTYLNLSSNQLTGRIPSEFDNIAYENSFLNNPNLCTINKISNLSSCVIMKSRVIKKQSHGYLAMILALLLALCSIAIFTTCFSVKYFRRKKLSRNITTWKLTTFQKLNVTAGNILSSLAESNMIGCGGSGKVYKIPADRENEYVAVKRIWSENKKDHLLEKEFLAEIEILGSIRHSNIVKLLCCVSRDDSKLLVYEYMENQSLDIWLHMKRRKAFQARVNKVVLDWPSRLRIAIGAAQGLCYMHHGCDMPIIHRDVKSSNILLDSNFNAKIADFGLAKILAKKGEANTMSAVAGSFGYIAPEYAYTTKVNEKIDIYSFGVVLLEIVTGKEPNIGNEHMGLAEWAWEHYGQGEPIYDALDEEIKELCFVQEMVTVFKLGLMCTSSIPSNRPSMKEVLQILQRCRFSEGKGERDEFDADPPFVEDKYVSSYLCQSKKVLEDESDESLFTLV</sequence>
<dbReference type="Pfam" id="PF13855">
    <property type="entry name" value="LRR_8"/>
    <property type="match status" value="1"/>
</dbReference>
<dbReference type="SUPFAM" id="SSF52058">
    <property type="entry name" value="L domain-like"/>
    <property type="match status" value="2"/>
</dbReference>
<comment type="subcellular location">
    <subcellularLocation>
        <location evidence="1">Membrane</location>
        <topology evidence="1">Single-pass type I membrane protein</topology>
    </subcellularLocation>
</comment>
<evidence type="ECO:0000256" key="14">
    <source>
        <dbReference type="PROSITE-ProRule" id="PRU10141"/>
    </source>
</evidence>
<dbReference type="InterPro" id="IPR000719">
    <property type="entry name" value="Prot_kinase_dom"/>
</dbReference>
<dbReference type="Pfam" id="PF23598">
    <property type="entry name" value="LRR_14"/>
    <property type="match status" value="1"/>
</dbReference>
<dbReference type="Pfam" id="PF00560">
    <property type="entry name" value="LRR_1"/>
    <property type="match status" value="2"/>
</dbReference>
<organism evidence="18 19">
    <name type="scientific">Striga hermonthica</name>
    <name type="common">Purple witchweed</name>
    <name type="synonym">Buchnera hermonthica</name>
    <dbReference type="NCBI Taxonomy" id="68872"/>
    <lineage>
        <taxon>Eukaryota</taxon>
        <taxon>Viridiplantae</taxon>
        <taxon>Streptophyta</taxon>
        <taxon>Embryophyta</taxon>
        <taxon>Tracheophyta</taxon>
        <taxon>Spermatophyta</taxon>
        <taxon>Magnoliopsida</taxon>
        <taxon>eudicotyledons</taxon>
        <taxon>Gunneridae</taxon>
        <taxon>Pentapetalae</taxon>
        <taxon>asterids</taxon>
        <taxon>lamiids</taxon>
        <taxon>Lamiales</taxon>
        <taxon>Orobanchaceae</taxon>
        <taxon>Buchnereae</taxon>
        <taxon>Striga</taxon>
    </lineage>
</organism>
<dbReference type="GO" id="GO:0033612">
    <property type="term" value="F:receptor serine/threonine kinase binding"/>
    <property type="evidence" value="ECO:0007669"/>
    <property type="project" value="TreeGrafter"/>
</dbReference>
<keyword evidence="19" id="KW-1185">Reference proteome</keyword>
<dbReference type="PANTHER" id="PTHR48056:SF29">
    <property type="entry name" value="RECEPTOR-LIKE PROTEIN KINASE HSL1"/>
    <property type="match status" value="1"/>
</dbReference>
<evidence type="ECO:0000256" key="1">
    <source>
        <dbReference type="ARBA" id="ARBA00004479"/>
    </source>
</evidence>
<gene>
    <name evidence="18" type="ORF">SHERM_19314</name>
</gene>
<dbReference type="GO" id="GO:0051707">
    <property type="term" value="P:response to other organism"/>
    <property type="evidence" value="ECO:0007669"/>
    <property type="project" value="UniProtKB-ARBA"/>
</dbReference>